<dbReference type="InterPro" id="IPR016181">
    <property type="entry name" value="Acyl_CoA_acyltransferase"/>
</dbReference>
<evidence type="ECO:0000259" key="2">
    <source>
        <dbReference type="PROSITE" id="PS51186"/>
    </source>
</evidence>
<dbReference type="InterPro" id="IPR050769">
    <property type="entry name" value="NAT_camello-type"/>
</dbReference>
<dbReference type="PANTHER" id="PTHR13947">
    <property type="entry name" value="GNAT FAMILY N-ACETYLTRANSFERASE"/>
    <property type="match status" value="1"/>
</dbReference>
<dbReference type="AlphaFoldDB" id="A0A285KYY6"/>
<dbReference type="Gene3D" id="3.40.630.30">
    <property type="match status" value="1"/>
</dbReference>
<accession>A0A285KYY6</accession>
<protein>
    <submittedName>
        <fullName evidence="3">Acetyltransferase (GNAT) family protein</fullName>
    </submittedName>
</protein>
<dbReference type="SUPFAM" id="SSF55729">
    <property type="entry name" value="Acyl-CoA N-acyltransferases (Nat)"/>
    <property type="match status" value="1"/>
</dbReference>
<evidence type="ECO:0000313" key="4">
    <source>
        <dbReference type="Proteomes" id="UP000219565"/>
    </source>
</evidence>
<dbReference type="Proteomes" id="UP000219565">
    <property type="component" value="Unassembled WGS sequence"/>
</dbReference>
<organism evidence="3 4">
    <name type="scientific">Nocardia amikacinitolerans</name>
    <dbReference type="NCBI Taxonomy" id="756689"/>
    <lineage>
        <taxon>Bacteria</taxon>
        <taxon>Bacillati</taxon>
        <taxon>Actinomycetota</taxon>
        <taxon>Actinomycetes</taxon>
        <taxon>Mycobacteriales</taxon>
        <taxon>Nocardiaceae</taxon>
        <taxon>Nocardia</taxon>
    </lineage>
</organism>
<dbReference type="Pfam" id="PF00583">
    <property type="entry name" value="Acetyltransf_1"/>
    <property type="match status" value="1"/>
</dbReference>
<sequence length="196" mass="22228">MSAPAATGYRLRMAGPDDLPGARSVMLDTFYEVFGIGYLPEHHHDVIDPETTYLRHPLNQLWVAEHEGRIVATTAIRAQGPRHPPHPAWLAEEFPDRSTAQLFRVYVRPEHHRRGLATRLVREAIDHVSATPAFDRLYLHTDARTPGALDFWLTFGRIVHDARGPHTGFQTVHLEIPLPRAWPNPRKNNEGGVEHS</sequence>
<dbReference type="STRING" id="1379680.GCA_001612615_02418"/>
<evidence type="ECO:0000256" key="1">
    <source>
        <dbReference type="ARBA" id="ARBA00022679"/>
    </source>
</evidence>
<proteinExistence type="predicted"/>
<gene>
    <name evidence="3" type="ORF">SAMN04244553_1113</name>
</gene>
<reference evidence="3 4" key="1">
    <citation type="submission" date="2017-09" db="EMBL/GenBank/DDBJ databases">
        <authorList>
            <person name="Ehlers B."/>
            <person name="Leendertz F.H."/>
        </authorList>
    </citation>
    <scope>NUCLEOTIDE SEQUENCE [LARGE SCALE GENOMIC DNA]</scope>
    <source>
        <strain evidence="3 4">DSM 45537</strain>
    </source>
</reference>
<dbReference type="GO" id="GO:0008080">
    <property type="term" value="F:N-acetyltransferase activity"/>
    <property type="evidence" value="ECO:0007669"/>
    <property type="project" value="InterPro"/>
</dbReference>
<dbReference type="RefSeq" id="WP_097243905.1">
    <property type="nucleotide sequence ID" value="NZ_JAMTCW010000024.1"/>
</dbReference>
<dbReference type="InterPro" id="IPR000182">
    <property type="entry name" value="GNAT_dom"/>
</dbReference>
<dbReference type="EMBL" id="OBEG01000001">
    <property type="protein sequence ID" value="SNY77872.1"/>
    <property type="molecule type" value="Genomic_DNA"/>
</dbReference>
<dbReference type="PROSITE" id="PS51186">
    <property type="entry name" value="GNAT"/>
    <property type="match status" value="1"/>
</dbReference>
<keyword evidence="4" id="KW-1185">Reference proteome</keyword>
<feature type="domain" description="N-acetyltransferase" evidence="2">
    <location>
        <begin position="9"/>
        <end position="179"/>
    </location>
</feature>
<evidence type="ECO:0000313" key="3">
    <source>
        <dbReference type="EMBL" id="SNY77872.1"/>
    </source>
</evidence>
<dbReference type="OrthoDB" id="6703393at2"/>
<keyword evidence="1 3" id="KW-0808">Transferase</keyword>
<dbReference type="CDD" id="cd04301">
    <property type="entry name" value="NAT_SF"/>
    <property type="match status" value="1"/>
</dbReference>
<dbReference type="PANTHER" id="PTHR13947:SF37">
    <property type="entry name" value="LD18367P"/>
    <property type="match status" value="1"/>
</dbReference>
<name>A0A285KYY6_9NOCA</name>